<dbReference type="RefSeq" id="WP_054279040.1">
    <property type="nucleotide sequence ID" value="NZ_LHQM01000030.1"/>
</dbReference>
<feature type="transmembrane region" description="Helical" evidence="1">
    <location>
        <begin position="67"/>
        <end position="85"/>
    </location>
</feature>
<dbReference type="InterPro" id="IPR019277">
    <property type="entry name" value="DUF2304"/>
</dbReference>
<dbReference type="PATRIC" id="fig|119224.3.peg.1082"/>
<dbReference type="GO" id="GO:0016740">
    <property type="term" value="F:transferase activity"/>
    <property type="evidence" value="ECO:0007669"/>
    <property type="project" value="UniProtKB-KW"/>
</dbReference>
<feature type="transmembrane region" description="Helical" evidence="1">
    <location>
        <begin position="36"/>
        <end position="61"/>
    </location>
</feature>
<evidence type="ECO:0000256" key="1">
    <source>
        <dbReference type="SAM" id="Phobius"/>
    </source>
</evidence>
<evidence type="ECO:0000313" key="3">
    <source>
        <dbReference type="Proteomes" id="UP000049578"/>
    </source>
</evidence>
<dbReference type="Pfam" id="PF10066">
    <property type="entry name" value="DUF2304"/>
    <property type="match status" value="1"/>
</dbReference>
<keyword evidence="1" id="KW-1133">Transmembrane helix</keyword>
<dbReference type="EMBL" id="LHQM01000030">
    <property type="protein sequence ID" value="KPJ22042.1"/>
    <property type="molecule type" value="Genomic_DNA"/>
</dbReference>
<evidence type="ECO:0000313" key="2">
    <source>
        <dbReference type="EMBL" id="KPJ22042.1"/>
    </source>
</evidence>
<comment type="caution">
    <text evidence="2">The sequence shown here is derived from an EMBL/GenBank/DDBJ whole genome shotgun (WGS) entry which is preliminary data.</text>
</comment>
<sequence length="112" mass="12914">MVFSLQVIFIVTAIITATLILGNIRKSNIHIEDSFFWLLFSGILLFFAIFPKVIIFFAKIIGFESPANFVFLAIIFLLIIQQYRLTNALAKTEIKLKNLIQYIALKEKENDK</sequence>
<reference evidence="2 3" key="1">
    <citation type="submission" date="2015-08" db="EMBL/GenBank/DDBJ databases">
        <title>Genome sequence of Streptococcus phocae subsp. phocae ATCC 51973T isolated from liver specimen obtained from seal.</title>
        <authorList>
            <person name="Avendano-Herrera R."/>
        </authorList>
    </citation>
    <scope>NUCLEOTIDE SEQUENCE [LARGE SCALE GENOMIC DNA]</scope>
    <source>
        <strain evidence="2 3">ATCC 51973</strain>
    </source>
</reference>
<organism evidence="2 3">
    <name type="scientific">Streptococcus phocae</name>
    <dbReference type="NCBI Taxonomy" id="119224"/>
    <lineage>
        <taxon>Bacteria</taxon>
        <taxon>Bacillati</taxon>
        <taxon>Bacillota</taxon>
        <taxon>Bacilli</taxon>
        <taxon>Lactobacillales</taxon>
        <taxon>Streptococcaceae</taxon>
        <taxon>Streptococcus</taxon>
    </lineage>
</organism>
<keyword evidence="2" id="KW-0808">Transferase</keyword>
<accession>A0A0P6S715</accession>
<dbReference type="AlphaFoldDB" id="A0A0P6S715"/>
<keyword evidence="1" id="KW-0812">Transmembrane</keyword>
<keyword evidence="1" id="KW-0472">Membrane</keyword>
<feature type="transmembrane region" description="Helical" evidence="1">
    <location>
        <begin position="6"/>
        <end position="24"/>
    </location>
</feature>
<protein>
    <submittedName>
        <fullName evidence="2">Glycosyl transferase</fullName>
    </submittedName>
</protein>
<gene>
    <name evidence="2" type="ORF">AKK44_06730</name>
</gene>
<proteinExistence type="predicted"/>
<dbReference type="STRING" id="119224.AKK44_06730"/>
<name>A0A0P6S715_9STRE</name>
<keyword evidence="3" id="KW-1185">Reference proteome</keyword>
<dbReference type="Proteomes" id="UP000049578">
    <property type="component" value="Unassembled WGS sequence"/>
</dbReference>